<proteinExistence type="predicted"/>
<evidence type="ECO:0000313" key="2">
    <source>
        <dbReference type="Proteomes" id="UP000196581"/>
    </source>
</evidence>
<dbReference type="Pfam" id="PF11290">
    <property type="entry name" value="DUF3090"/>
    <property type="match status" value="1"/>
</dbReference>
<reference evidence="2" key="1">
    <citation type="submission" date="2017-02" db="EMBL/GenBank/DDBJ databases">
        <authorList>
            <person name="Dridi B."/>
        </authorList>
    </citation>
    <scope>NUCLEOTIDE SEQUENCE [LARGE SCALE GENOMIC DNA]</scope>
    <source>
        <strain evidence="2">B Co 03.10</strain>
    </source>
</reference>
<dbReference type="RefSeq" id="WP_087006557.1">
    <property type="nucleotide sequence ID" value="NZ_FWFF01000010.1"/>
</dbReference>
<dbReference type="NCBIfam" id="TIGR03847">
    <property type="entry name" value="conserved hypothetical protein"/>
    <property type="match status" value="1"/>
</dbReference>
<sequence>MPAHAFEHPAPDRFVAGTVGLPGERTFYLQASSDGAVHSVMLEKEQVEILAERVDELLDLVRSRSDDAHGVPAAPVPELEDNGGLVTPVDAEFRVGTMSLGWDTEDHRLIIECFELTRADAEAGASSEPGADGEERSVLRIRLTGPQAREFARRGVQVVTSGRGECPLCHQALDSSGHVCPRLNGVAR</sequence>
<dbReference type="EMBL" id="FWFF01000010">
    <property type="protein sequence ID" value="SLM97107.1"/>
    <property type="molecule type" value="Genomic_DNA"/>
</dbReference>
<dbReference type="InterPro" id="IPR021441">
    <property type="entry name" value="DUF3090"/>
</dbReference>
<name>A0A1X6XEV1_9MICO</name>
<accession>A0A1X6XEV1</accession>
<evidence type="ECO:0008006" key="3">
    <source>
        <dbReference type="Google" id="ProtNLM"/>
    </source>
</evidence>
<dbReference type="Proteomes" id="UP000196581">
    <property type="component" value="Unassembled WGS sequence"/>
</dbReference>
<gene>
    <name evidence="1" type="ORF">FM105_06745</name>
</gene>
<dbReference type="AlphaFoldDB" id="A0A1X6XEV1"/>
<keyword evidence="2" id="KW-1185">Reference proteome</keyword>
<evidence type="ECO:0000313" key="1">
    <source>
        <dbReference type="EMBL" id="SLM97107.1"/>
    </source>
</evidence>
<organism evidence="1 2">
    <name type="scientific">Brevibacterium yomogidense</name>
    <dbReference type="NCBI Taxonomy" id="946573"/>
    <lineage>
        <taxon>Bacteria</taxon>
        <taxon>Bacillati</taxon>
        <taxon>Actinomycetota</taxon>
        <taxon>Actinomycetes</taxon>
        <taxon>Micrococcales</taxon>
        <taxon>Brevibacteriaceae</taxon>
        <taxon>Brevibacterium</taxon>
    </lineage>
</organism>
<protein>
    <recommendedName>
        <fullName evidence="3">DUF3090 domain-containing protein</fullName>
    </recommendedName>
</protein>